<dbReference type="EMBL" id="JAIWYP010000003">
    <property type="protein sequence ID" value="KAH3854086.1"/>
    <property type="molecule type" value="Genomic_DNA"/>
</dbReference>
<reference evidence="5" key="2">
    <citation type="submission" date="2020-11" db="EMBL/GenBank/DDBJ databases">
        <authorList>
            <person name="McCartney M.A."/>
            <person name="Auch B."/>
            <person name="Kono T."/>
            <person name="Mallez S."/>
            <person name="Becker A."/>
            <person name="Gohl D.M."/>
            <person name="Silverstein K.A.T."/>
            <person name="Koren S."/>
            <person name="Bechman K.B."/>
            <person name="Herman A."/>
            <person name="Abrahante J.E."/>
            <person name="Garbe J."/>
        </authorList>
    </citation>
    <scope>NUCLEOTIDE SEQUENCE</scope>
    <source>
        <strain evidence="5">Duluth1</strain>
        <tissue evidence="5">Whole animal</tissue>
    </source>
</reference>
<protein>
    <recommendedName>
        <fullName evidence="4">EF-hand domain-containing protein</fullName>
    </recommendedName>
</protein>
<evidence type="ECO:0000256" key="2">
    <source>
        <dbReference type="ARBA" id="ARBA00022837"/>
    </source>
</evidence>
<dbReference type="PROSITE" id="PS50222">
    <property type="entry name" value="EF_HAND_2"/>
    <property type="match status" value="3"/>
</dbReference>
<dbReference type="InterPro" id="IPR018247">
    <property type="entry name" value="EF_Hand_1_Ca_BS"/>
</dbReference>
<evidence type="ECO:0000256" key="3">
    <source>
        <dbReference type="ARBA" id="ARBA00023179"/>
    </source>
</evidence>
<dbReference type="PANTHER" id="PTHR23048">
    <property type="entry name" value="MYOSIN LIGHT CHAIN 1, 3"/>
    <property type="match status" value="1"/>
</dbReference>
<dbReference type="InterPro" id="IPR050230">
    <property type="entry name" value="CALM/Myosin/TropC-like"/>
</dbReference>
<dbReference type="PROSITE" id="PS00018">
    <property type="entry name" value="EF_HAND_1"/>
    <property type="match status" value="3"/>
</dbReference>
<dbReference type="GO" id="GO:0016460">
    <property type="term" value="C:myosin II complex"/>
    <property type="evidence" value="ECO:0007669"/>
    <property type="project" value="TreeGrafter"/>
</dbReference>
<keyword evidence="1" id="KW-0677">Repeat</keyword>
<keyword evidence="3" id="KW-0514">Muscle protein</keyword>
<name>A0A9D4R3U1_DREPO</name>
<dbReference type="SMART" id="SM00054">
    <property type="entry name" value="EFh"/>
    <property type="match status" value="4"/>
</dbReference>
<dbReference type="PANTHER" id="PTHR23048:SF0">
    <property type="entry name" value="CALMODULIN LIKE 3"/>
    <property type="match status" value="1"/>
</dbReference>
<evidence type="ECO:0000256" key="1">
    <source>
        <dbReference type="ARBA" id="ARBA00022737"/>
    </source>
</evidence>
<reference evidence="5" key="1">
    <citation type="journal article" date="2019" name="bioRxiv">
        <title>The Genome of the Zebra Mussel, Dreissena polymorpha: A Resource for Invasive Species Research.</title>
        <authorList>
            <person name="McCartney M.A."/>
            <person name="Auch B."/>
            <person name="Kono T."/>
            <person name="Mallez S."/>
            <person name="Zhang Y."/>
            <person name="Obille A."/>
            <person name="Becker A."/>
            <person name="Abrahante J.E."/>
            <person name="Garbe J."/>
            <person name="Badalamenti J.P."/>
            <person name="Herman A."/>
            <person name="Mangelson H."/>
            <person name="Liachko I."/>
            <person name="Sullivan S."/>
            <person name="Sone E.D."/>
            <person name="Koren S."/>
            <person name="Silverstein K.A.T."/>
            <person name="Beckman K.B."/>
            <person name="Gohl D.M."/>
        </authorList>
    </citation>
    <scope>NUCLEOTIDE SEQUENCE</scope>
    <source>
        <strain evidence="5">Duluth1</strain>
        <tissue evidence="5">Whole animal</tissue>
    </source>
</reference>
<feature type="domain" description="EF-hand" evidence="4">
    <location>
        <begin position="84"/>
        <end position="119"/>
    </location>
</feature>
<accession>A0A9D4R3U1</accession>
<comment type="caution">
    <text evidence="5">The sequence shown here is derived from an EMBL/GenBank/DDBJ whole genome shotgun (WGS) entry which is preliminary data.</text>
</comment>
<dbReference type="Pfam" id="PF13499">
    <property type="entry name" value="EF-hand_7"/>
    <property type="match status" value="2"/>
</dbReference>
<dbReference type="SUPFAM" id="SSF47473">
    <property type="entry name" value="EF-hand"/>
    <property type="match status" value="1"/>
</dbReference>
<feature type="domain" description="EF-hand" evidence="4">
    <location>
        <begin position="120"/>
        <end position="155"/>
    </location>
</feature>
<feature type="domain" description="EF-hand" evidence="4">
    <location>
        <begin position="5"/>
        <end position="40"/>
    </location>
</feature>
<organism evidence="5 6">
    <name type="scientific">Dreissena polymorpha</name>
    <name type="common">Zebra mussel</name>
    <name type="synonym">Mytilus polymorpha</name>
    <dbReference type="NCBI Taxonomy" id="45954"/>
    <lineage>
        <taxon>Eukaryota</taxon>
        <taxon>Metazoa</taxon>
        <taxon>Spiralia</taxon>
        <taxon>Lophotrochozoa</taxon>
        <taxon>Mollusca</taxon>
        <taxon>Bivalvia</taxon>
        <taxon>Autobranchia</taxon>
        <taxon>Heteroconchia</taxon>
        <taxon>Euheterodonta</taxon>
        <taxon>Imparidentia</taxon>
        <taxon>Neoheterodontei</taxon>
        <taxon>Myida</taxon>
        <taxon>Dreissenoidea</taxon>
        <taxon>Dreissenidae</taxon>
        <taxon>Dreissena</taxon>
    </lineage>
</organism>
<keyword evidence="6" id="KW-1185">Reference proteome</keyword>
<dbReference type="Gene3D" id="1.10.238.10">
    <property type="entry name" value="EF-hand"/>
    <property type="match status" value="2"/>
</dbReference>
<dbReference type="OrthoDB" id="26525at2759"/>
<dbReference type="GO" id="GO:0005509">
    <property type="term" value="F:calcium ion binding"/>
    <property type="evidence" value="ECO:0007669"/>
    <property type="project" value="InterPro"/>
</dbReference>
<evidence type="ECO:0000313" key="5">
    <source>
        <dbReference type="EMBL" id="KAH3854086.1"/>
    </source>
</evidence>
<dbReference type="FunFam" id="1.10.238.10:FF:000001">
    <property type="entry name" value="Calmodulin 1"/>
    <property type="match status" value="1"/>
</dbReference>
<evidence type="ECO:0000313" key="6">
    <source>
        <dbReference type="Proteomes" id="UP000828390"/>
    </source>
</evidence>
<dbReference type="CDD" id="cd00051">
    <property type="entry name" value="EFh"/>
    <property type="match status" value="1"/>
</dbReference>
<dbReference type="Proteomes" id="UP000828390">
    <property type="component" value="Unassembled WGS sequence"/>
</dbReference>
<dbReference type="InterPro" id="IPR011992">
    <property type="entry name" value="EF-hand-dom_pair"/>
</dbReference>
<keyword evidence="2" id="KW-0106">Calcium</keyword>
<dbReference type="InterPro" id="IPR002048">
    <property type="entry name" value="EF_hand_dom"/>
</dbReference>
<sequence length="156" mass="18079">MTSPKDEKLIRELFEAFDNDNSGSISIRELKKGLRCIGSNPSRQEIREIMNEMGVKKGQSINYQQFSNCMAKYCTDHPQTDKKTVENDLRKSFDMFDKDKSGFVEKEELRKVLTGLGEKLTPQEVDEMFKVADKNGDGRINKEEFVRLFTQDIVQR</sequence>
<proteinExistence type="predicted"/>
<dbReference type="AlphaFoldDB" id="A0A9D4R3U1"/>
<gene>
    <name evidence="5" type="ORF">DPMN_096625</name>
</gene>
<evidence type="ECO:0000259" key="4">
    <source>
        <dbReference type="PROSITE" id="PS50222"/>
    </source>
</evidence>